<accession>A0A1X6Z698</accession>
<name>A0A1X6Z698_9RHOB</name>
<evidence type="ECO:0000313" key="5">
    <source>
        <dbReference type="Proteomes" id="UP000240624"/>
    </source>
</evidence>
<dbReference type="RefSeq" id="WP_165761422.1">
    <property type="nucleotide sequence ID" value="NZ_CAXPGX010000038.1"/>
</dbReference>
<proteinExistence type="predicted"/>
<evidence type="ECO:0000313" key="3">
    <source>
        <dbReference type="EMBL" id="SLN41368.1"/>
    </source>
</evidence>
<evidence type="ECO:0000256" key="1">
    <source>
        <dbReference type="SAM" id="Phobius"/>
    </source>
</evidence>
<protein>
    <submittedName>
        <fullName evidence="3">Uncharacterized protein</fullName>
    </submittedName>
</protein>
<reference evidence="3 4" key="1">
    <citation type="submission" date="2017-03" db="EMBL/GenBank/DDBJ databases">
        <authorList>
            <person name="Afonso C.L."/>
            <person name="Miller P.J."/>
            <person name="Scott M.A."/>
            <person name="Spackman E."/>
            <person name="Goraichik I."/>
            <person name="Dimitrov K.M."/>
            <person name="Suarez D.L."/>
            <person name="Swayne D.E."/>
        </authorList>
    </citation>
    <scope>NUCLEOTIDE SEQUENCE [LARGE SCALE GENOMIC DNA]</scope>
    <source>
        <strain evidence="3 4">CECT 8367</strain>
    </source>
</reference>
<organism evidence="3 4">
    <name type="scientific">Limimaricola soesokkakensis</name>
    <dbReference type="NCBI Taxonomy" id="1343159"/>
    <lineage>
        <taxon>Bacteria</taxon>
        <taxon>Pseudomonadati</taxon>
        <taxon>Pseudomonadota</taxon>
        <taxon>Alphaproteobacteria</taxon>
        <taxon>Rhodobacterales</taxon>
        <taxon>Paracoccaceae</taxon>
        <taxon>Limimaricola</taxon>
    </lineage>
</organism>
<keyword evidence="1" id="KW-1133">Transmembrane helix</keyword>
<keyword evidence="1" id="KW-0472">Membrane</keyword>
<dbReference type="Proteomes" id="UP000193495">
    <property type="component" value="Unassembled WGS sequence"/>
</dbReference>
<keyword evidence="1" id="KW-0812">Transmembrane</keyword>
<dbReference type="AlphaFoldDB" id="A0A1X6Z698"/>
<reference evidence="2 5" key="2">
    <citation type="submission" date="2018-03" db="EMBL/GenBank/DDBJ databases">
        <title>Genomic Encyclopedia of Archaeal and Bacterial Type Strains, Phase II (KMG-II): from individual species to whole genera.</title>
        <authorList>
            <person name="Goeker M."/>
        </authorList>
    </citation>
    <scope>NUCLEOTIDE SEQUENCE [LARGE SCALE GENOMIC DNA]</scope>
    <source>
        <strain evidence="2 5">DSM 29956</strain>
    </source>
</reference>
<gene>
    <name evidence="2" type="ORF">CLV79_104222</name>
    <name evidence="3" type="ORF">LOS8367_01729</name>
</gene>
<sequence length="52" mass="5931">MLNRIMTIVALVFFLVFLWILISHIPRLDLGGVLVVTVALVLWDVYTSSRES</sequence>
<feature type="transmembrane region" description="Helical" evidence="1">
    <location>
        <begin position="28"/>
        <end position="46"/>
    </location>
</feature>
<feature type="transmembrane region" description="Helical" evidence="1">
    <location>
        <begin position="5"/>
        <end position="22"/>
    </location>
</feature>
<evidence type="ECO:0000313" key="2">
    <source>
        <dbReference type="EMBL" id="PSK86792.1"/>
    </source>
</evidence>
<dbReference type="Proteomes" id="UP000240624">
    <property type="component" value="Unassembled WGS sequence"/>
</dbReference>
<keyword evidence="5" id="KW-1185">Reference proteome</keyword>
<dbReference type="EMBL" id="PYGB01000004">
    <property type="protein sequence ID" value="PSK86792.1"/>
    <property type="molecule type" value="Genomic_DNA"/>
</dbReference>
<evidence type="ECO:0000313" key="4">
    <source>
        <dbReference type="Proteomes" id="UP000193495"/>
    </source>
</evidence>
<dbReference type="EMBL" id="FWFY01000004">
    <property type="protein sequence ID" value="SLN41368.1"/>
    <property type="molecule type" value="Genomic_DNA"/>
</dbReference>